<dbReference type="EMBL" id="SGPK01000422">
    <property type="protein sequence ID" value="THH03717.1"/>
    <property type="molecule type" value="Genomic_DNA"/>
</dbReference>
<dbReference type="PANTHER" id="PTHR11088">
    <property type="entry name" value="TRNA DIMETHYLALLYLTRANSFERASE"/>
    <property type="match status" value="1"/>
</dbReference>
<sequence length="475" mass="53252">MTLKPLIAICGTTGVGKSRLAIELALALPSSGKIINADAMQVYEGLDVLTNKVQISEQQGVEHLLMSFKKPDEQYFVGEWIKDAEREVDKIHAEGKVPIVVGGTSYWIHHLLFPNSLPALATTLKNHTASPSPRLLDALSVLPERLASLYNALPSTSPSAKIDPDQAFALHSLLSYLDPIMASRWHWKDTRKVLRNLEIIKESGRLASEVVADAHTANTTKGYRTLILWLYSEPALLNTRLEQRIDEMLSVGLSSLSLIATLSYSPCNCSKAFWMRFALQDVPHEDIKRPDFTLGVYQAIGYKELYQYVDGICDVDQQGFTAAVVEMKLNTKKYAQRQVKWIRNKLLPAVQACNMISHQKQGVSTISAYLLDATEVDTAWEANVLTNAKKIAESFLSGRDIPNPLTLSSLAHDMLSVPVRPMNPTEIIQSRRKSVCSVCSLHVERPVMLEEGREWEAHQRTRMHKRMLQRATQRV</sequence>
<dbReference type="GO" id="GO:0005739">
    <property type="term" value="C:mitochondrion"/>
    <property type="evidence" value="ECO:0007669"/>
    <property type="project" value="TreeGrafter"/>
</dbReference>
<accession>A0A4S4KYF3</accession>
<keyword evidence="3" id="KW-0547">Nucleotide-binding</keyword>
<dbReference type="InterPro" id="IPR039657">
    <property type="entry name" value="Dimethylallyltransferase"/>
</dbReference>
<gene>
    <name evidence="5" type="ORF">EW145_g6064</name>
</gene>
<evidence type="ECO:0000313" key="5">
    <source>
        <dbReference type="EMBL" id="THH03717.1"/>
    </source>
</evidence>
<dbReference type="PANTHER" id="PTHR11088:SF89">
    <property type="entry name" value="TRNA DIMETHYLALLYLTRANSFERASE"/>
    <property type="match status" value="1"/>
</dbReference>
<dbReference type="GO" id="GO:0052381">
    <property type="term" value="F:tRNA dimethylallyltransferase activity"/>
    <property type="evidence" value="ECO:0007669"/>
    <property type="project" value="InterPro"/>
</dbReference>
<comment type="similarity">
    <text evidence="1">Belongs to the IPP transferase family.</text>
</comment>
<dbReference type="SUPFAM" id="SSF52540">
    <property type="entry name" value="P-loop containing nucleoside triphosphate hydrolases"/>
    <property type="match status" value="1"/>
</dbReference>
<dbReference type="InterPro" id="IPR018022">
    <property type="entry name" value="IPT"/>
</dbReference>
<dbReference type="AlphaFoldDB" id="A0A4S4KYF3"/>
<dbReference type="HAMAP" id="MF_00185">
    <property type="entry name" value="IPP_trans"/>
    <property type="match status" value="1"/>
</dbReference>
<dbReference type="Gene3D" id="3.40.50.300">
    <property type="entry name" value="P-loop containing nucleotide triphosphate hydrolases"/>
    <property type="match status" value="1"/>
</dbReference>
<keyword evidence="4" id="KW-0067">ATP-binding</keyword>
<organism evidence="5 6">
    <name type="scientific">Phellinidium pouzarii</name>
    <dbReference type="NCBI Taxonomy" id="167371"/>
    <lineage>
        <taxon>Eukaryota</taxon>
        <taxon>Fungi</taxon>
        <taxon>Dikarya</taxon>
        <taxon>Basidiomycota</taxon>
        <taxon>Agaricomycotina</taxon>
        <taxon>Agaricomycetes</taxon>
        <taxon>Hymenochaetales</taxon>
        <taxon>Hymenochaetaceae</taxon>
        <taxon>Phellinidium</taxon>
    </lineage>
</organism>
<reference evidence="5 6" key="1">
    <citation type="submission" date="2019-02" db="EMBL/GenBank/DDBJ databases">
        <title>Genome sequencing of the rare red list fungi Phellinidium pouzarii.</title>
        <authorList>
            <person name="Buettner E."/>
            <person name="Kellner H."/>
        </authorList>
    </citation>
    <scope>NUCLEOTIDE SEQUENCE [LARGE SCALE GENOMIC DNA]</scope>
    <source>
        <strain evidence="5 6">DSM 108285</strain>
    </source>
</reference>
<proteinExistence type="inferred from homology"/>
<evidence type="ECO:0008006" key="7">
    <source>
        <dbReference type="Google" id="ProtNLM"/>
    </source>
</evidence>
<evidence type="ECO:0000256" key="3">
    <source>
        <dbReference type="ARBA" id="ARBA00022741"/>
    </source>
</evidence>
<comment type="caution">
    <text evidence="5">The sequence shown here is derived from an EMBL/GenBank/DDBJ whole genome shotgun (WGS) entry which is preliminary data.</text>
</comment>
<evidence type="ECO:0000256" key="2">
    <source>
        <dbReference type="ARBA" id="ARBA00022679"/>
    </source>
</evidence>
<protein>
    <recommendedName>
        <fullName evidence="7">tRNA dimethylallyltransferase</fullName>
    </recommendedName>
</protein>
<keyword evidence="2" id="KW-0808">Transferase</keyword>
<dbReference type="Pfam" id="PF01715">
    <property type="entry name" value="IPPT"/>
    <property type="match status" value="1"/>
</dbReference>
<evidence type="ECO:0000313" key="6">
    <source>
        <dbReference type="Proteomes" id="UP000308199"/>
    </source>
</evidence>
<dbReference type="Gene3D" id="1.10.20.140">
    <property type="match status" value="1"/>
</dbReference>
<name>A0A4S4KYF3_9AGAM</name>
<dbReference type="GO" id="GO:0005524">
    <property type="term" value="F:ATP binding"/>
    <property type="evidence" value="ECO:0007669"/>
    <property type="project" value="UniProtKB-KW"/>
</dbReference>
<dbReference type="Proteomes" id="UP000308199">
    <property type="component" value="Unassembled WGS sequence"/>
</dbReference>
<dbReference type="Gene3D" id="3.30.160.60">
    <property type="entry name" value="Classic Zinc Finger"/>
    <property type="match status" value="1"/>
</dbReference>
<evidence type="ECO:0000256" key="1">
    <source>
        <dbReference type="ARBA" id="ARBA00005842"/>
    </source>
</evidence>
<dbReference type="OrthoDB" id="775260at2759"/>
<dbReference type="GO" id="GO:0006400">
    <property type="term" value="P:tRNA modification"/>
    <property type="evidence" value="ECO:0007669"/>
    <property type="project" value="TreeGrafter"/>
</dbReference>
<dbReference type="InterPro" id="IPR027417">
    <property type="entry name" value="P-loop_NTPase"/>
</dbReference>
<keyword evidence="6" id="KW-1185">Reference proteome</keyword>
<evidence type="ECO:0000256" key="4">
    <source>
        <dbReference type="ARBA" id="ARBA00022840"/>
    </source>
</evidence>